<evidence type="ECO:0000256" key="2">
    <source>
        <dbReference type="ARBA" id="ARBA00022737"/>
    </source>
</evidence>
<organism evidence="5 6">
    <name type="scientific">Dreissena polymorpha</name>
    <name type="common">Zebra mussel</name>
    <name type="synonym">Mytilus polymorpha</name>
    <dbReference type="NCBI Taxonomy" id="45954"/>
    <lineage>
        <taxon>Eukaryota</taxon>
        <taxon>Metazoa</taxon>
        <taxon>Spiralia</taxon>
        <taxon>Lophotrochozoa</taxon>
        <taxon>Mollusca</taxon>
        <taxon>Bivalvia</taxon>
        <taxon>Autobranchia</taxon>
        <taxon>Heteroconchia</taxon>
        <taxon>Euheterodonta</taxon>
        <taxon>Imparidentia</taxon>
        <taxon>Neoheterodontei</taxon>
        <taxon>Myida</taxon>
        <taxon>Dreissenoidea</taxon>
        <taxon>Dreissenidae</taxon>
        <taxon>Dreissena</taxon>
    </lineage>
</organism>
<name>A0A9D4LDR3_DREPO</name>
<evidence type="ECO:0000313" key="6">
    <source>
        <dbReference type="Proteomes" id="UP000828390"/>
    </source>
</evidence>
<evidence type="ECO:0000256" key="3">
    <source>
        <dbReference type="ARBA" id="ARBA00022837"/>
    </source>
</evidence>
<dbReference type="PROSITE" id="PS50222">
    <property type="entry name" value="EF_HAND_2"/>
    <property type="match status" value="4"/>
</dbReference>
<feature type="domain" description="EF-hand" evidence="4">
    <location>
        <begin position="7"/>
        <end position="42"/>
    </location>
</feature>
<feature type="domain" description="EF-hand" evidence="4">
    <location>
        <begin position="81"/>
        <end position="116"/>
    </location>
</feature>
<feature type="domain" description="EF-hand" evidence="4">
    <location>
        <begin position="117"/>
        <end position="149"/>
    </location>
</feature>
<dbReference type="PANTHER" id="PTHR23048:SF0">
    <property type="entry name" value="CALMODULIN LIKE 3"/>
    <property type="match status" value="1"/>
</dbReference>
<accession>A0A9D4LDR3</accession>
<dbReference type="Gene3D" id="1.10.238.10">
    <property type="entry name" value="EF-hand"/>
    <property type="match status" value="3"/>
</dbReference>
<keyword evidence="6" id="KW-1185">Reference proteome</keyword>
<dbReference type="PANTHER" id="PTHR23048">
    <property type="entry name" value="MYOSIN LIGHT CHAIN 1, 3"/>
    <property type="match status" value="1"/>
</dbReference>
<dbReference type="OrthoDB" id="26525at2759"/>
<evidence type="ECO:0000256" key="1">
    <source>
        <dbReference type="ARBA" id="ARBA00022723"/>
    </source>
</evidence>
<keyword evidence="1" id="KW-0479">Metal-binding</keyword>
<dbReference type="GO" id="GO:0016460">
    <property type="term" value="C:myosin II complex"/>
    <property type="evidence" value="ECO:0007669"/>
    <property type="project" value="TreeGrafter"/>
</dbReference>
<dbReference type="FunFam" id="1.10.238.10:FF:000251">
    <property type="entry name" value="Calmodulin-related protein 97A"/>
    <property type="match status" value="1"/>
</dbReference>
<evidence type="ECO:0000259" key="4">
    <source>
        <dbReference type="PROSITE" id="PS50222"/>
    </source>
</evidence>
<dbReference type="SMART" id="SM00054">
    <property type="entry name" value="EFh"/>
    <property type="match status" value="4"/>
</dbReference>
<dbReference type="PROSITE" id="PS00018">
    <property type="entry name" value="EF_HAND_1"/>
    <property type="match status" value="4"/>
</dbReference>
<dbReference type="InterPro" id="IPR018247">
    <property type="entry name" value="EF_Hand_1_Ca_BS"/>
</dbReference>
<gene>
    <name evidence="5" type="ORF">DPMN_097924</name>
</gene>
<sequence length="149" mass="16711">MTNIDADRLAEYKEVFAIFDKDNDGTINVSELGRALRSLGQNPTEKEVQEMIEEVDVDGSGCIEFDEFCNMMEKKREDAGDPEEEMREAFKVFDKDGSGTISAEELRFVMANLGEKLSDADIDDMMKAADTDGDGEINYQEFCAMMSSQ</sequence>
<dbReference type="CDD" id="cd00051">
    <property type="entry name" value="EFh"/>
    <property type="match status" value="2"/>
</dbReference>
<comment type="caution">
    <text evidence="5">The sequence shown here is derived from an EMBL/GenBank/DDBJ whole genome shotgun (WGS) entry which is preliminary data.</text>
</comment>
<keyword evidence="3" id="KW-0106">Calcium</keyword>
<dbReference type="FunFam" id="1.10.238.10:FF:000181">
    <property type="entry name" value="CALML5 isoform 1"/>
    <property type="match status" value="1"/>
</dbReference>
<dbReference type="EMBL" id="JAIWYP010000003">
    <property type="protein sequence ID" value="KAH3855357.1"/>
    <property type="molecule type" value="Genomic_DNA"/>
</dbReference>
<dbReference type="InterPro" id="IPR002048">
    <property type="entry name" value="EF_hand_dom"/>
</dbReference>
<reference evidence="5" key="2">
    <citation type="submission" date="2020-11" db="EMBL/GenBank/DDBJ databases">
        <authorList>
            <person name="McCartney M.A."/>
            <person name="Auch B."/>
            <person name="Kono T."/>
            <person name="Mallez S."/>
            <person name="Becker A."/>
            <person name="Gohl D.M."/>
            <person name="Silverstein K.A.T."/>
            <person name="Koren S."/>
            <person name="Bechman K.B."/>
            <person name="Herman A."/>
            <person name="Abrahante J.E."/>
            <person name="Garbe J."/>
        </authorList>
    </citation>
    <scope>NUCLEOTIDE SEQUENCE</scope>
    <source>
        <strain evidence="5">Duluth1</strain>
        <tissue evidence="5">Whole animal</tissue>
    </source>
</reference>
<dbReference type="GO" id="GO:0005509">
    <property type="term" value="F:calcium ion binding"/>
    <property type="evidence" value="ECO:0007669"/>
    <property type="project" value="InterPro"/>
</dbReference>
<dbReference type="AlphaFoldDB" id="A0A9D4LDR3"/>
<dbReference type="SUPFAM" id="SSF47473">
    <property type="entry name" value="EF-hand"/>
    <property type="match status" value="1"/>
</dbReference>
<dbReference type="InterPro" id="IPR011992">
    <property type="entry name" value="EF-hand-dom_pair"/>
</dbReference>
<feature type="domain" description="EF-hand" evidence="4">
    <location>
        <begin position="43"/>
        <end position="78"/>
    </location>
</feature>
<dbReference type="Proteomes" id="UP000828390">
    <property type="component" value="Unassembled WGS sequence"/>
</dbReference>
<reference evidence="5" key="1">
    <citation type="journal article" date="2019" name="bioRxiv">
        <title>The Genome of the Zebra Mussel, Dreissena polymorpha: A Resource for Invasive Species Research.</title>
        <authorList>
            <person name="McCartney M.A."/>
            <person name="Auch B."/>
            <person name="Kono T."/>
            <person name="Mallez S."/>
            <person name="Zhang Y."/>
            <person name="Obille A."/>
            <person name="Becker A."/>
            <person name="Abrahante J.E."/>
            <person name="Garbe J."/>
            <person name="Badalamenti J.P."/>
            <person name="Herman A."/>
            <person name="Mangelson H."/>
            <person name="Liachko I."/>
            <person name="Sullivan S."/>
            <person name="Sone E.D."/>
            <person name="Koren S."/>
            <person name="Silverstein K.A.T."/>
            <person name="Beckman K.B."/>
            <person name="Gohl D.M."/>
        </authorList>
    </citation>
    <scope>NUCLEOTIDE SEQUENCE</scope>
    <source>
        <strain evidence="5">Duluth1</strain>
        <tissue evidence="5">Whole animal</tissue>
    </source>
</reference>
<protein>
    <recommendedName>
        <fullName evidence="4">EF-hand domain-containing protein</fullName>
    </recommendedName>
</protein>
<dbReference type="Pfam" id="PF13499">
    <property type="entry name" value="EF-hand_7"/>
    <property type="match status" value="2"/>
</dbReference>
<proteinExistence type="predicted"/>
<dbReference type="InterPro" id="IPR050230">
    <property type="entry name" value="CALM/Myosin/TropC-like"/>
</dbReference>
<keyword evidence="2" id="KW-0677">Repeat</keyword>
<evidence type="ECO:0000313" key="5">
    <source>
        <dbReference type="EMBL" id="KAH3855357.1"/>
    </source>
</evidence>